<feature type="transmembrane region" description="Helical" evidence="11">
    <location>
        <begin position="43"/>
        <end position="71"/>
    </location>
</feature>
<keyword evidence="3" id="KW-0808">Transferase</keyword>
<gene>
    <name evidence="13" type="ORF">Amac_060490</name>
</gene>
<accession>A0A5M3WW41</accession>
<dbReference type="InterPro" id="IPR025201">
    <property type="entry name" value="KdpD_TM"/>
</dbReference>
<evidence type="ECO:0000259" key="12">
    <source>
        <dbReference type="Pfam" id="PF13493"/>
    </source>
</evidence>
<evidence type="ECO:0000256" key="8">
    <source>
        <dbReference type="ARBA" id="ARBA00022989"/>
    </source>
</evidence>
<sequence length="253" mass="27187">MNMAFLPIRDTVAVAAAVLAPLLAAALLVPLREGFISNANIALIMVVVVVAVAAVGSRVAGALAAISAAIWFDFLFTHPYNEFAILKPGDLQTAFLLLVVGLATSQIAAWARRLRVIAVTDADYLARIHDTAALAQTASSPSEVIDEVQDQLADVLQLRGCRFEYGTLLGHPPRLEQDGTIMMGHWHWDVERRGLPDREIELRTFGNGHYYGRFMLQPTPGTSPSLQARLVAVTLADQAGHALDAAASPTGTR</sequence>
<evidence type="ECO:0000256" key="3">
    <source>
        <dbReference type="ARBA" id="ARBA00022679"/>
    </source>
</evidence>
<evidence type="ECO:0000256" key="5">
    <source>
        <dbReference type="ARBA" id="ARBA00022741"/>
    </source>
</evidence>
<feature type="domain" description="Sensor protein KdpD transmembrane" evidence="12">
    <location>
        <begin position="15"/>
        <end position="115"/>
    </location>
</feature>
<proteinExistence type="predicted"/>
<evidence type="ECO:0000256" key="1">
    <source>
        <dbReference type="ARBA" id="ARBA00004141"/>
    </source>
</evidence>
<keyword evidence="10 11" id="KW-0472">Membrane</keyword>
<feature type="transmembrane region" description="Helical" evidence="11">
    <location>
        <begin position="91"/>
        <end position="111"/>
    </location>
</feature>
<dbReference type="EMBL" id="BLAE01000036">
    <property type="protein sequence ID" value="GES12452.1"/>
    <property type="molecule type" value="Genomic_DNA"/>
</dbReference>
<keyword evidence="14" id="KW-1185">Reference proteome</keyword>
<keyword evidence="4 11" id="KW-0812">Transmembrane</keyword>
<dbReference type="Gene3D" id="1.20.120.620">
    <property type="entry name" value="Backbone structure of the membrane domain of e. Coli histidine kinase receptor kdpd"/>
    <property type="match status" value="1"/>
</dbReference>
<organism evidence="13 14">
    <name type="scientific">Acrocarpospora macrocephala</name>
    <dbReference type="NCBI Taxonomy" id="150177"/>
    <lineage>
        <taxon>Bacteria</taxon>
        <taxon>Bacillati</taxon>
        <taxon>Actinomycetota</taxon>
        <taxon>Actinomycetes</taxon>
        <taxon>Streptosporangiales</taxon>
        <taxon>Streptosporangiaceae</taxon>
        <taxon>Acrocarpospora</taxon>
    </lineage>
</organism>
<keyword evidence="2" id="KW-0597">Phosphoprotein</keyword>
<comment type="subcellular location">
    <subcellularLocation>
        <location evidence="1">Membrane</location>
        <topology evidence="1">Multi-pass membrane protein</topology>
    </subcellularLocation>
</comment>
<evidence type="ECO:0000313" key="14">
    <source>
        <dbReference type="Proteomes" id="UP000331127"/>
    </source>
</evidence>
<dbReference type="AlphaFoldDB" id="A0A5M3WW41"/>
<reference evidence="13 14" key="1">
    <citation type="submission" date="2019-10" db="EMBL/GenBank/DDBJ databases">
        <title>Whole genome shotgun sequence of Acrocarpospora macrocephala NBRC 16266.</title>
        <authorList>
            <person name="Ichikawa N."/>
            <person name="Kimura A."/>
            <person name="Kitahashi Y."/>
            <person name="Komaki H."/>
            <person name="Oguchi A."/>
        </authorList>
    </citation>
    <scope>NUCLEOTIDE SEQUENCE [LARGE SCALE GENOMIC DNA]</scope>
    <source>
        <strain evidence="13 14">NBRC 16266</strain>
    </source>
</reference>
<dbReference type="InterPro" id="IPR038318">
    <property type="entry name" value="KdpD_sf"/>
</dbReference>
<keyword evidence="8 11" id="KW-1133">Transmembrane helix</keyword>
<comment type="caution">
    <text evidence="13">The sequence shown here is derived from an EMBL/GenBank/DDBJ whole genome shotgun (WGS) entry which is preliminary data.</text>
</comment>
<dbReference type="GO" id="GO:0000160">
    <property type="term" value="P:phosphorelay signal transduction system"/>
    <property type="evidence" value="ECO:0007669"/>
    <property type="project" value="UniProtKB-KW"/>
</dbReference>
<evidence type="ECO:0000256" key="6">
    <source>
        <dbReference type="ARBA" id="ARBA00022777"/>
    </source>
</evidence>
<keyword evidence="7" id="KW-0067">ATP-binding</keyword>
<evidence type="ECO:0000256" key="7">
    <source>
        <dbReference type="ARBA" id="ARBA00022840"/>
    </source>
</evidence>
<evidence type="ECO:0000256" key="4">
    <source>
        <dbReference type="ARBA" id="ARBA00022692"/>
    </source>
</evidence>
<protein>
    <recommendedName>
        <fullName evidence="12">Sensor protein KdpD transmembrane domain-containing protein</fullName>
    </recommendedName>
</protein>
<name>A0A5M3WW41_9ACTN</name>
<evidence type="ECO:0000256" key="9">
    <source>
        <dbReference type="ARBA" id="ARBA00023012"/>
    </source>
</evidence>
<keyword evidence="9" id="KW-0902">Two-component regulatory system</keyword>
<dbReference type="Proteomes" id="UP000331127">
    <property type="component" value="Unassembled WGS sequence"/>
</dbReference>
<dbReference type="Pfam" id="PF13493">
    <property type="entry name" value="DUF4118"/>
    <property type="match status" value="1"/>
</dbReference>
<evidence type="ECO:0000256" key="2">
    <source>
        <dbReference type="ARBA" id="ARBA00022553"/>
    </source>
</evidence>
<feature type="transmembrane region" description="Helical" evidence="11">
    <location>
        <begin position="12"/>
        <end position="31"/>
    </location>
</feature>
<evidence type="ECO:0000313" key="13">
    <source>
        <dbReference type="EMBL" id="GES12452.1"/>
    </source>
</evidence>
<dbReference type="GO" id="GO:0005524">
    <property type="term" value="F:ATP binding"/>
    <property type="evidence" value="ECO:0007669"/>
    <property type="project" value="UniProtKB-KW"/>
</dbReference>
<keyword evidence="6" id="KW-0418">Kinase</keyword>
<evidence type="ECO:0000256" key="10">
    <source>
        <dbReference type="ARBA" id="ARBA00023136"/>
    </source>
</evidence>
<evidence type="ECO:0000256" key="11">
    <source>
        <dbReference type="SAM" id="Phobius"/>
    </source>
</evidence>
<keyword evidence="5" id="KW-0547">Nucleotide-binding</keyword>
<dbReference type="GO" id="GO:0016301">
    <property type="term" value="F:kinase activity"/>
    <property type="evidence" value="ECO:0007669"/>
    <property type="project" value="UniProtKB-KW"/>
</dbReference>
<dbReference type="GO" id="GO:0016020">
    <property type="term" value="C:membrane"/>
    <property type="evidence" value="ECO:0007669"/>
    <property type="project" value="UniProtKB-SubCell"/>
</dbReference>